<reference evidence="5 7" key="1">
    <citation type="submission" date="2017-02" db="EMBL/GenBank/DDBJ databases">
        <title>Draft genome sequence of Moraxella caviae CCUG 355 type strain.</title>
        <authorList>
            <person name="Engstrom-Jakobsson H."/>
            <person name="Salva-Serra F."/>
            <person name="Thorell K."/>
            <person name="Gonzales-Siles L."/>
            <person name="Karlsson R."/>
            <person name="Boulund F."/>
            <person name="Engstrand L."/>
            <person name="Moore E."/>
        </authorList>
    </citation>
    <scope>NUCLEOTIDE SEQUENCE [LARGE SCALE GENOMIC DNA]</scope>
    <source>
        <strain evidence="5 7">CCUG 355</strain>
    </source>
</reference>
<keyword evidence="3 6" id="KW-0378">Hydrolase</keyword>
<gene>
    <name evidence="3 6" type="primary">recD</name>
    <name evidence="5" type="ORF">B0181_05115</name>
    <name evidence="6" type="ORF">NCTC10293_02237</name>
</gene>
<dbReference type="EMBL" id="UGQE01000004">
    <property type="protein sequence ID" value="STZ14640.1"/>
    <property type="molecule type" value="Genomic_DNA"/>
</dbReference>
<keyword evidence="3" id="KW-0347">Helicase</keyword>
<dbReference type="Proteomes" id="UP000190435">
    <property type="component" value="Unassembled WGS sequence"/>
</dbReference>
<keyword evidence="3" id="KW-0234">DNA repair</keyword>
<evidence type="ECO:0000259" key="4">
    <source>
        <dbReference type="SMART" id="SM00382"/>
    </source>
</evidence>
<dbReference type="CDD" id="cd18809">
    <property type="entry name" value="SF1_C_RecD"/>
    <property type="match status" value="1"/>
</dbReference>
<comment type="catalytic activity">
    <reaction evidence="3">
        <text>ATP + H2O = ADP + phosphate + H(+)</text>
        <dbReference type="Rhea" id="RHEA:13065"/>
        <dbReference type="ChEBI" id="CHEBI:15377"/>
        <dbReference type="ChEBI" id="CHEBI:15378"/>
        <dbReference type="ChEBI" id="CHEBI:30616"/>
        <dbReference type="ChEBI" id="CHEBI:43474"/>
        <dbReference type="ChEBI" id="CHEBI:456216"/>
        <dbReference type="EC" id="5.6.2.3"/>
    </reaction>
</comment>
<comment type="miscellaneous">
    <text evidence="3">In the RecBCD complex, RecB has a slow 3'-5' helicase, an exonuclease activity and loads RecA onto ssDNA, RecD has a fast 5'-3' helicase activity, while RecC stimulates the ATPase and processivity of the RecB helicase and contributes to recognition of the Chi site.</text>
</comment>
<dbReference type="InterPro" id="IPR050534">
    <property type="entry name" value="Coronavir_polyprotein_1ab"/>
</dbReference>
<dbReference type="GO" id="GO:0008854">
    <property type="term" value="F:exodeoxyribonuclease V activity"/>
    <property type="evidence" value="ECO:0007669"/>
    <property type="project" value="InterPro"/>
</dbReference>
<keyword evidence="1 3" id="KW-0547">Nucleotide-binding</keyword>
<dbReference type="SUPFAM" id="SSF52540">
    <property type="entry name" value="P-loop containing nucleoside triphosphate hydrolases"/>
    <property type="match status" value="1"/>
</dbReference>
<sequence>MNTHAISQYLIRRMNTHADWYQAVATAHKPQKAQIQLFYAVQFACTQALGEGHTLFSLSANDKTVLQAKPTHDDKPAPNTDTNWQLTGWRAALLLPIFTYFGERFFGSALGEHDFYAQILAGMDSCAPQDLERYTKQACARFRLFAQNLGTADKAVQLDDDEALLLLLLRTYYFLRHKIPTVGAHDGFDEFCALLVDNPFFGTADFGGADSREIDDTANLANFGTIKRTAPLKYQRLGDVLHFWEARTWQAERQLLAHVWRIKQAQVGEFDAQNLPSVLNAEQRAAVRMVAKQAFSIITGGPGTGKTFTVAQIVLALHQSNPDLSLALAAPTGKAAQRMSESLQAALPTAEFDLPEPKTIHRLLGIGKHGKPRYDERAPLGYDVVIIDEVSMLGVALAEQLFAAIKTGARLILLGDANQLAAVEAGAVLADLCQLDALTDNRTNLIQSRRFDDGSGVGKLARLINDKGDGEQKFVQALELLASEPELHFTSFAHTPLDAASKDKFYKQLSESYTDYFKQTGKLLAQFRHLSQDEQYEAVRALTDTLNQHRILTAAHGTDFGDELINAYLARCHREFLNTRPSTSPWYHGRVVMVQTNRYDLGLYNGDVGICLYDGRGLGVYFVGDDVLCVRSALLSGDTVKTAYAITTHKSQGSEFGTVAIVFDDTNARLLSQELLYTAVTRAKTGVRIYSTDSALRQSLSQPTVRLTGLALPRVG</sequence>
<evidence type="ECO:0000256" key="3">
    <source>
        <dbReference type="HAMAP-Rule" id="MF_01487"/>
    </source>
</evidence>
<organism evidence="5 7">
    <name type="scientific">Moraxella caviae</name>
    <dbReference type="NCBI Taxonomy" id="34060"/>
    <lineage>
        <taxon>Bacteria</taxon>
        <taxon>Pseudomonadati</taxon>
        <taxon>Pseudomonadota</taxon>
        <taxon>Gammaproteobacteria</taxon>
        <taxon>Moraxellales</taxon>
        <taxon>Moraxellaceae</taxon>
        <taxon>Moraxella</taxon>
    </lineage>
</organism>
<evidence type="ECO:0000313" key="8">
    <source>
        <dbReference type="Proteomes" id="UP000255279"/>
    </source>
</evidence>
<keyword evidence="7" id="KW-1185">Reference proteome</keyword>
<evidence type="ECO:0000313" key="6">
    <source>
        <dbReference type="EMBL" id="STZ14640.1"/>
    </source>
</evidence>
<dbReference type="AlphaFoldDB" id="A0A1T0A3A9"/>
<feature type="domain" description="AAA+ ATPase" evidence="4">
    <location>
        <begin position="292"/>
        <end position="580"/>
    </location>
</feature>
<dbReference type="GO" id="GO:0000724">
    <property type="term" value="P:double-strand break repair via homologous recombination"/>
    <property type="evidence" value="ECO:0007669"/>
    <property type="project" value="UniProtKB-UniRule"/>
</dbReference>
<keyword evidence="3" id="KW-0238">DNA-binding</keyword>
<evidence type="ECO:0000256" key="1">
    <source>
        <dbReference type="ARBA" id="ARBA00022741"/>
    </source>
</evidence>
<dbReference type="OrthoDB" id="9803432at2"/>
<name>A0A1T0A3A9_9GAMM</name>
<dbReference type="EC" id="5.6.2.3" evidence="3"/>
<comment type="similarity">
    <text evidence="3">Belongs to the RecD family.</text>
</comment>
<dbReference type="PANTHER" id="PTHR43788:SF6">
    <property type="entry name" value="DNA HELICASE B"/>
    <property type="match status" value="1"/>
</dbReference>
<dbReference type="GO" id="GO:0043139">
    <property type="term" value="F:5'-3' DNA helicase activity"/>
    <property type="evidence" value="ECO:0007669"/>
    <property type="project" value="UniProtKB-UniRule"/>
</dbReference>
<dbReference type="GO" id="GO:0009338">
    <property type="term" value="C:exodeoxyribonuclease V complex"/>
    <property type="evidence" value="ECO:0007669"/>
    <property type="project" value="InterPro"/>
</dbReference>
<dbReference type="SMART" id="SM00382">
    <property type="entry name" value="AAA"/>
    <property type="match status" value="1"/>
</dbReference>
<comment type="subunit">
    <text evidence="3">Heterotrimer of RecB, RecC and RecD. All subunits contribute to DNA-binding.</text>
</comment>
<evidence type="ECO:0000256" key="2">
    <source>
        <dbReference type="ARBA" id="ARBA00022840"/>
    </source>
</evidence>
<dbReference type="InterPro" id="IPR027785">
    <property type="entry name" value="UvrD-like_helicase_C"/>
</dbReference>
<dbReference type="GO" id="GO:0017116">
    <property type="term" value="F:single-stranded DNA helicase activity"/>
    <property type="evidence" value="ECO:0007669"/>
    <property type="project" value="TreeGrafter"/>
</dbReference>
<dbReference type="InterPro" id="IPR006344">
    <property type="entry name" value="RecD"/>
</dbReference>
<accession>A0A1T0A3A9</accession>
<keyword evidence="3" id="KW-0413">Isomerase</keyword>
<dbReference type="GO" id="GO:0005524">
    <property type="term" value="F:ATP binding"/>
    <property type="evidence" value="ECO:0007669"/>
    <property type="project" value="UniProtKB-UniRule"/>
</dbReference>
<protein>
    <recommendedName>
        <fullName evidence="3">RecBCD enzyme subunit RecD</fullName>
        <ecNumber evidence="3">5.6.2.3</ecNumber>
    </recommendedName>
    <alternativeName>
        <fullName evidence="3">DNA 5'-3' helicase subunit RecD</fullName>
    </alternativeName>
    <alternativeName>
        <fullName evidence="3">Exonuclease V subunit RecD</fullName>
        <shortName evidence="3">ExoV subunit RecD</shortName>
    </alternativeName>
    <alternativeName>
        <fullName evidence="3">Helicase/nuclease RecBCD subunit RecD</fullName>
    </alternativeName>
</protein>
<dbReference type="PANTHER" id="PTHR43788">
    <property type="entry name" value="DNA2/NAM7 HELICASE FAMILY MEMBER"/>
    <property type="match status" value="1"/>
</dbReference>
<dbReference type="HAMAP" id="MF_01487">
    <property type="entry name" value="RecD"/>
    <property type="match status" value="1"/>
</dbReference>
<dbReference type="STRING" id="34060.B0181_05115"/>
<evidence type="ECO:0000313" key="7">
    <source>
        <dbReference type="Proteomes" id="UP000190435"/>
    </source>
</evidence>
<comment type="function">
    <text evidence="3">A helicase/nuclease that prepares dsDNA breaks (DSB) for recombinational DNA repair. Binds to DSBs and unwinds DNA via a highly rapid and processive ATP-dependent bidirectional helicase activity. Unwinds dsDNA until it encounters a Chi (crossover hotspot instigator) sequence from the 3' direction. Cuts ssDNA a few nucleotides 3' to the Chi site. The properties and activities of the enzyme are changed at Chi. The Chi-altered holoenzyme produces a long 3'-ssDNA overhang and facilitates RecA-binding to the ssDNA for homologous DNA recombination and repair. Holoenzyme degrades any linearized DNA that is unable to undergo homologous recombination. In the holoenzyme this subunit has ssDNA-dependent ATPase and 5'-3' helicase activity. When added to pre-assembled RecBC greatly stimulates nuclease activity and augments holoenzyme processivity. Negatively regulates the RecA-loading ability of RecBCD.</text>
</comment>
<dbReference type="InterPro" id="IPR003593">
    <property type="entry name" value="AAA+_ATPase"/>
</dbReference>
<feature type="binding site" evidence="3">
    <location>
        <begin position="300"/>
        <end position="307"/>
    </location>
    <ligand>
        <name>ATP</name>
        <dbReference type="ChEBI" id="CHEBI:30616"/>
    </ligand>
</feature>
<dbReference type="CDD" id="cd17933">
    <property type="entry name" value="DEXSc_RecD-like"/>
    <property type="match status" value="1"/>
</dbReference>
<dbReference type="Pfam" id="PF13245">
    <property type="entry name" value="AAA_19"/>
    <property type="match status" value="1"/>
</dbReference>
<dbReference type="InterPro" id="IPR027417">
    <property type="entry name" value="P-loop_NTPase"/>
</dbReference>
<dbReference type="Gene3D" id="3.40.50.300">
    <property type="entry name" value="P-loop containing nucleotide triphosphate hydrolases"/>
    <property type="match status" value="3"/>
</dbReference>
<keyword evidence="2 3" id="KW-0067">ATP-binding</keyword>
<reference evidence="6 8" key="2">
    <citation type="submission" date="2018-06" db="EMBL/GenBank/DDBJ databases">
        <authorList>
            <consortium name="Pathogen Informatics"/>
            <person name="Doyle S."/>
        </authorList>
    </citation>
    <scope>NUCLEOTIDE SEQUENCE [LARGE SCALE GENOMIC DNA]</scope>
    <source>
        <strain evidence="6 8">NCTC10293</strain>
    </source>
</reference>
<keyword evidence="3" id="KW-0227">DNA damage</keyword>
<dbReference type="GO" id="GO:0003677">
    <property type="term" value="F:DNA binding"/>
    <property type="evidence" value="ECO:0007669"/>
    <property type="project" value="UniProtKB-UniRule"/>
</dbReference>
<dbReference type="RefSeq" id="WP_078276433.1">
    <property type="nucleotide sequence ID" value="NZ_CAACXO010000080.1"/>
</dbReference>
<dbReference type="Proteomes" id="UP000255279">
    <property type="component" value="Unassembled WGS sequence"/>
</dbReference>
<dbReference type="Pfam" id="PF13538">
    <property type="entry name" value="UvrD_C_2"/>
    <property type="match status" value="1"/>
</dbReference>
<evidence type="ECO:0000313" key="5">
    <source>
        <dbReference type="EMBL" id="OOR90039.1"/>
    </source>
</evidence>
<keyword evidence="3" id="KW-0540">Nuclease</keyword>
<keyword evidence="3" id="KW-0269">Exonuclease</keyword>
<dbReference type="NCBIfam" id="TIGR01447">
    <property type="entry name" value="recD"/>
    <property type="match status" value="1"/>
</dbReference>
<dbReference type="EMBL" id="MUXU01000034">
    <property type="protein sequence ID" value="OOR90039.1"/>
    <property type="molecule type" value="Genomic_DNA"/>
</dbReference>
<proteinExistence type="inferred from homology"/>